<dbReference type="AlphaFoldDB" id="A0A4R4E9X5"/>
<keyword evidence="1 4" id="KW-0808">Transferase</keyword>
<dbReference type="InterPro" id="IPR000182">
    <property type="entry name" value="GNAT_dom"/>
</dbReference>
<dbReference type="GO" id="GO:0016747">
    <property type="term" value="F:acyltransferase activity, transferring groups other than amino-acyl groups"/>
    <property type="evidence" value="ECO:0007669"/>
    <property type="project" value="InterPro"/>
</dbReference>
<dbReference type="PROSITE" id="PS51186">
    <property type="entry name" value="GNAT"/>
    <property type="match status" value="1"/>
</dbReference>
<organism evidence="4 5">
    <name type="scientific">Paenibacillus albiflavus</name>
    <dbReference type="NCBI Taxonomy" id="2545760"/>
    <lineage>
        <taxon>Bacteria</taxon>
        <taxon>Bacillati</taxon>
        <taxon>Bacillota</taxon>
        <taxon>Bacilli</taxon>
        <taxon>Bacillales</taxon>
        <taxon>Paenibacillaceae</taxon>
        <taxon>Paenibacillus</taxon>
    </lineage>
</organism>
<dbReference type="Proteomes" id="UP000295418">
    <property type="component" value="Unassembled WGS sequence"/>
</dbReference>
<evidence type="ECO:0000256" key="1">
    <source>
        <dbReference type="ARBA" id="ARBA00022679"/>
    </source>
</evidence>
<dbReference type="SUPFAM" id="SSF55729">
    <property type="entry name" value="Acyl-CoA N-acyltransferases (Nat)"/>
    <property type="match status" value="1"/>
</dbReference>
<evidence type="ECO:0000259" key="3">
    <source>
        <dbReference type="PROSITE" id="PS51186"/>
    </source>
</evidence>
<feature type="domain" description="N-acetyltransferase" evidence="3">
    <location>
        <begin position="155"/>
        <end position="290"/>
    </location>
</feature>
<name>A0A4R4E9X5_9BACL</name>
<evidence type="ECO:0000313" key="4">
    <source>
        <dbReference type="EMBL" id="TCZ76676.1"/>
    </source>
</evidence>
<dbReference type="CDD" id="cd04301">
    <property type="entry name" value="NAT_SF"/>
    <property type="match status" value="1"/>
</dbReference>
<dbReference type="InterPro" id="IPR050680">
    <property type="entry name" value="YpeA/RimI_acetyltransf"/>
</dbReference>
<evidence type="ECO:0000256" key="2">
    <source>
        <dbReference type="ARBA" id="ARBA00023315"/>
    </source>
</evidence>
<protein>
    <submittedName>
        <fullName evidence="4">GNAT family N-acetyltransferase</fullName>
    </submittedName>
</protein>
<dbReference type="InterPro" id="IPR016181">
    <property type="entry name" value="Acyl_CoA_acyltransferase"/>
</dbReference>
<comment type="caution">
    <text evidence="4">The sequence shown here is derived from an EMBL/GenBank/DDBJ whole genome shotgun (WGS) entry which is preliminary data.</text>
</comment>
<keyword evidence="2" id="KW-0012">Acyltransferase</keyword>
<dbReference type="EMBL" id="SKFG01000012">
    <property type="protein sequence ID" value="TCZ76676.1"/>
    <property type="molecule type" value="Genomic_DNA"/>
</dbReference>
<evidence type="ECO:0000313" key="5">
    <source>
        <dbReference type="Proteomes" id="UP000295418"/>
    </source>
</evidence>
<dbReference type="PANTHER" id="PTHR43420">
    <property type="entry name" value="ACETYLTRANSFERASE"/>
    <property type="match status" value="1"/>
</dbReference>
<sequence>MPQLGVFYQSVKTRGNVVFWWVGDENNYGNVFCAFEDSLMIAKGQVDIINIVPPDRLPDNKHAIYLNLKTLPDREQDYELMDKLYSYLYQRALELKETLPPAYETQLCVGNDSSEVANNQFFIQKGYRHLKSLFTMTRDLNEPIAKQTLHEQFQFALWKMESPQEETEYLKLDAEIWPDATIGSKRLADNKNHKLWTSMVVREGDTIVAGLMVWQEEDQGAIEDVFVREPWRKRGLAKFLLTAAFEYLQSHGLQSAYLMVLTDNDSALSLYESVGFRKVQEEIRYCIELK</sequence>
<dbReference type="OrthoDB" id="1897483at2"/>
<gene>
    <name evidence="4" type="ORF">E0485_13585</name>
</gene>
<keyword evidence="5" id="KW-1185">Reference proteome</keyword>
<dbReference type="Pfam" id="PF00583">
    <property type="entry name" value="Acetyltransf_1"/>
    <property type="match status" value="1"/>
</dbReference>
<dbReference type="Gene3D" id="3.40.630.30">
    <property type="match status" value="1"/>
</dbReference>
<accession>A0A4R4E9X5</accession>
<reference evidence="4 5" key="1">
    <citation type="submission" date="2019-03" db="EMBL/GenBank/DDBJ databases">
        <authorList>
            <person name="Kim M.K.M."/>
        </authorList>
    </citation>
    <scope>NUCLEOTIDE SEQUENCE [LARGE SCALE GENOMIC DNA]</scope>
    <source>
        <strain evidence="4 5">18JY21-1</strain>
    </source>
</reference>
<proteinExistence type="predicted"/>